<dbReference type="Proteomes" id="UP000887116">
    <property type="component" value="Unassembled WGS sequence"/>
</dbReference>
<name>A0A8X6GST0_TRICU</name>
<gene>
    <name evidence="1" type="primary">X975_16076</name>
    <name evidence="1" type="ORF">TNCT_14331</name>
</gene>
<dbReference type="EMBL" id="BMAO01016692">
    <property type="protein sequence ID" value="GFR10468.1"/>
    <property type="molecule type" value="Genomic_DNA"/>
</dbReference>
<protein>
    <submittedName>
        <fullName evidence="1">Transposable element Tcb2 transposase</fullName>
    </submittedName>
</protein>
<evidence type="ECO:0000313" key="1">
    <source>
        <dbReference type="EMBL" id="GFR10468.1"/>
    </source>
</evidence>
<dbReference type="PANTHER" id="PTHR47331">
    <property type="entry name" value="PHD-TYPE DOMAIN-CONTAINING PROTEIN"/>
    <property type="match status" value="1"/>
</dbReference>
<dbReference type="AlphaFoldDB" id="A0A8X6GST0"/>
<accession>A0A8X6GST0</accession>
<reference evidence="1" key="1">
    <citation type="submission" date="2020-07" db="EMBL/GenBank/DDBJ databases">
        <title>Multicomponent nature underlies the extraordinary mechanical properties of spider dragline silk.</title>
        <authorList>
            <person name="Kono N."/>
            <person name="Nakamura H."/>
            <person name="Mori M."/>
            <person name="Yoshida Y."/>
            <person name="Ohtoshi R."/>
            <person name="Malay A.D."/>
            <person name="Moran D.A.P."/>
            <person name="Tomita M."/>
            <person name="Numata K."/>
            <person name="Arakawa K."/>
        </authorList>
    </citation>
    <scope>NUCLEOTIDE SEQUENCE</scope>
</reference>
<proteinExistence type="predicted"/>
<dbReference type="OrthoDB" id="6434233at2759"/>
<dbReference type="InterPro" id="IPR008042">
    <property type="entry name" value="Retrotrans_Pao"/>
</dbReference>
<keyword evidence="2" id="KW-1185">Reference proteome</keyword>
<sequence>MNFKILLQKIWVQGFDWNEIISLELKMEFENLVFQISYLKDVFVPRKYFENCNFYKDISLHIFCDASESAYGTVAYFRYCDKNSDIKTNFIVSKTRVAPLKKLSLPRLELMGAIVAARLYKYLSELFRDVCSAIHLCSNSSIVLYWIPQGRQLIRKIINRCLACKETNFSAPVNQKKRDVNKPDRFPSAATLVSTYDRNGTGKRNL</sequence>
<comment type="caution">
    <text evidence="1">The sequence shown here is derived from an EMBL/GenBank/DDBJ whole genome shotgun (WGS) entry which is preliminary data.</text>
</comment>
<dbReference type="Pfam" id="PF05380">
    <property type="entry name" value="Peptidase_A17"/>
    <property type="match status" value="1"/>
</dbReference>
<evidence type="ECO:0000313" key="2">
    <source>
        <dbReference type="Proteomes" id="UP000887116"/>
    </source>
</evidence>
<organism evidence="1 2">
    <name type="scientific">Trichonephila clavata</name>
    <name type="common">Joro spider</name>
    <name type="synonym">Nephila clavata</name>
    <dbReference type="NCBI Taxonomy" id="2740835"/>
    <lineage>
        <taxon>Eukaryota</taxon>
        <taxon>Metazoa</taxon>
        <taxon>Ecdysozoa</taxon>
        <taxon>Arthropoda</taxon>
        <taxon>Chelicerata</taxon>
        <taxon>Arachnida</taxon>
        <taxon>Araneae</taxon>
        <taxon>Araneomorphae</taxon>
        <taxon>Entelegynae</taxon>
        <taxon>Araneoidea</taxon>
        <taxon>Nephilidae</taxon>
        <taxon>Trichonephila</taxon>
    </lineage>
</organism>